<organism evidence="11 12">
    <name type="scientific">Tetranychus urticae</name>
    <name type="common">Two-spotted spider mite</name>
    <dbReference type="NCBI Taxonomy" id="32264"/>
    <lineage>
        <taxon>Eukaryota</taxon>
        <taxon>Metazoa</taxon>
        <taxon>Ecdysozoa</taxon>
        <taxon>Arthropoda</taxon>
        <taxon>Chelicerata</taxon>
        <taxon>Arachnida</taxon>
        <taxon>Acari</taxon>
        <taxon>Acariformes</taxon>
        <taxon>Trombidiformes</taxon>
        <taxon>Prostigmata</taxon>
        <taxon>Eleutherengona</taxon>
        <taxon>Raphignathae</taxon>
        <taxon>Tetranychoidea</taxon>
        <taxon>Tetranychidae</taxon>
        <taxon>Tetranychus</taxon>
    </lineage>
</organism>
<evidence type="ECO:0000313" key="12">
    <source>
        <dbReference type="Proteomes" id="UP000015104"/>
    </source>
</evidence>
<keyword evidence="4" id="KW-0963">Cytoplasm</keyword>
<dbReference type="GO" id="GO:0005737">
    <property type="term" value="C:cytoplasm"/>
    <property type="evidence" value="ECO:0007669"/>
    <property type="project" value="UniProtKB-SubCell"/>
</dbReference>
<evidence type="ECO:0000256" key="3">
    <source>
        <dbReference type="ARBA" id="ARBA00006130"/>
    </source>
</evidence>
<dbReference type="EnsemblMetazoa" id="tetur31g00220.1">
    <property type="protein sequence ID" value="tetur31g00220.1"/>
    <property type="gene ID" value="tetur31g00220"/>
</dbReference>
<evidence type="ECO:0000256" key="2">
    <source>
        <dbReference type="ARBA" id="ARBA00004496"/>
    </source>
</evidence>
<evidence type="ECO:0000256" key="4">
    <source>
        <dbReference type="ARBA" id="ARBA00022490"/>
    </source>
</evidence>
<evidence type="ECO:0000313" key="11">
    <source>
        <dbReference type="EnsemblMetazoa" id="tetur31g00220.1"/>
    </source>
</evidence>
<dbReference type="OrthoDB" id="2021145at2759"/>
<evidence type="ECO:0000256" key="1">
    <source>
        <dbReference type="ARBA" id="ARBA00004123"/>
    </source>
</evidence>
<feature type="compositionally biased region" description="Basic and acidic residues" evidence="8">
    <location>
        <begin position="505"/>
        <end position="518"/>
    </location>
</feature>
<dbReference type="InterPro" id="IPR019333">
    <property type="entry name" value="INTS3_N"/>
</dbReference>
<dbReference type="KEGG" id="tut:107369262"/>
<keyword evidence="12" id="KW-1185">Reference proteome</keyword>
<evidence type="ECO:0000256" key="5">
    <source>
        <dbReference type="ARBA" id="ARBA00023242"/>
    </source>
</evidence>
<evidence type="ECO:0000259" key="10">
    <source>
        <dbReference type="Pfam" id="PF24566"/>
    </source>
</evidence>
<reference evidence="11" key="2">
    <citation type="submission" date="2015-06" db="UniProtKB">
        <authorList>
            <consortium name="EnsemblMetazoa"/>
        </authorList>
    </citation>
    <scope>IDENTIFICATION</scope>
</reference>
<dbReference type="PANTHER" id="PTHR13587:SF7">
    <property type="entry name" value="INTEGRATOR COMPLEX SUBUNIT 3"/>
    <property type="match status" value="1"/>
</dbReference>
<reference evidence="12" key="1">
    <citation type="submission" date="2011-08" db="EMBL/GenBank/DDBJ databases">
        <authorList>
            <person name="Rombauts S."/>
        </authorList>
    </citation>
    <scope>NUCLEOTIDE SEQUENCE</scope>
    <source>
        <strain evidence="12">London</strain>
    </source>
</reference>
<protein>
    <recommendedName>
        <fullName evidence="6">SOSS complex subunit A homolog</fullName>
    </recommendedName>
</protein>
<feature type="domain" description="Ints3-like C-terminal" evidence="10">
    <location>
        <begin position="585"/>
        <end position="971"/>
    </location>
</feature>
<comment type="similarity">
    <text evidence="3">Belongs to the Integrator subunit 3 family.</text>
</comment>
<sequence>MQANFNRLPLLNLSPIDCKEDIDERFEKSYTLLQELIKGSSESEAHDTLIATVSKSTQDHDNVCLGLLTSILVDPPNAPRYYRDLTYVSRDGMNLVISLLNRIILERYPKLHDGCRAQLIWVLRELIKNSITACETIAISLLRSIAGGDVSAKNLWLTEKMLDLLIDNRSWLDKNSFLIAISVYTYLRLIVDHSSPSLTLLRQKEIDLCSSLLREKFTDCLVIGRDLVRLLQNVARITEFEKIWKDIFNNPTSLSPNFQGVLQLMHCRTSRRFLQCRLTPDMEKKILYLTSLVKFGQQKRYQEWFQRQYLSTPESQSLRCDLIRYICGVIHPSNEVLCSEIIPRWAIISWILSSCTSSVAAANAKLSLFYDWLFYDPERDNIMNIEPAILLMFHSMRNHPPTATGLLNFLCRIVTQFCPSLTPQVKLGVSTSLSQILEKRVIPSLSSLFESPKLDRELRLLIRETFPEFCSAVSDPLHNSIPVNAETIPIRDNSEIIIDPPRTNNHNDVDTSENRFSDDEAEGSSGPNGGSVPHPDGIDKKSVTSLAENNINCIDKKTMNGPTTFSKSAYETNLGRLNEELRSTVIALEESKDNETRCEMMEKILQLILQDDEFGIEDSPLPDCILYALREEIAKSIFPECPDEEALEESIGSPLFVIFRNLCQTPEENPNRVPILSLLNEMSSSQPSIGYLLLYYMKVSKSYDGKVSPYRDFAKSLGKDLKNCLLTDLKACADYDDINLFCYLIPDIYNHFPMIALNNPDLLHLIVSCIDSSQLQELVCLILQGNLTMFRKDGLLPLLNASLEWETFEQFCLWQLFIAHSMPVEYILPILPKLEFQKHSEALTNILLLIKREVPSQELLKHIISRDVRDKDHFVVSLLKYWTSNDNWEKLAELLGTQLTKPNLTKRKRPANHKISLPNSTEQILIYLDQLRQTNMNSRFFTHESIQKALISSQELSSDSQKARFSDLFALIEDHDSKPKRGKTSNKKVKAKPIEESNSDTEASEEETTPVKKENKSSTPRKKRKTIVPSDSD</sequence>
<dbReference type="InterPro" id="IPR056518">
    <property type="entry name" value="HEAT_Ints3_C"/>
</dbReference>
<dbReference type="PANTHER" id="PTHR13587">
    <property type="entry name" value="INTEGRATOR COMPLEX SUBUNIT 3"/>
    <property type="match status" value="1"/>
</dbReference>
<evidence type="ECO:0000256" key="8">
    <source>
        <dbReference type="SAM" id="MobiDB-lite"/>
    </source>
</evidence>
<evidence type="ECO:0000259" key="9">
    <source>
        <dbReference type="Pfam" id="PF10189"/>
    </source>
</evidence>
<dbReference type="STRING" id="32264.T1L124"/>
<dbReference type="Pfam" id="PF24566">
    <property type="entry name" value="HEAT_Ints3_C"/>
    <property type="match status" value="1"/>
</dbReference>
<dbReference type="InterPro" id="IPR045334">
    <property type="entry name" value="INTS3"/>
</dbReference>
<dbReference type="GO" id="GO:0005634">
    <property type="term" value="C:nucleus"/>
    <property type="evidence" value="ECO:0007669"/>
    <property type="project" value="UniProtKB-SubCell"/>
</dbReference>
<name>T1L124_TETUR</name>
<evidence type="ECO:0000256" key="7">
    <source>
        <dbReference type="ARBA" id="ARBA00054331"/>
    </source>
</evidence>
<feature type="domain" description="Integrator complex subunit 3 N-terminal" evidence="9">
    <location>
        <begin position="58"/>
        <end position="463"/>
    </location>
</feature>
<accession>T1L124</accession>
<feature type="region of interest" description="Disordered" evidence="8">
    <location>
        <begin position="492"/>
        <end position="541"/>
    </location>
</feature>
<proteinExistence type="inferred from homology"/>
<feature type="region of interest" description="Disordered" evidence="8">
    <location>
        <begin position="976"/>
        <end position="1033"/>
    </location>
</feature>
<gene>
    <name evidence="11" type="primary">107369262</name>
</gene>
<dbReference type="EMBL" id="CAEY01000889">
    <property type="status" value="NOT_ANNOTATED_CDS"/>
    <property type="molecule type" value="Genomic_DNA"/>
</dbReference>
<dbReference type="Proteomes" id="UP000015104">
    <property type="component" value="Unassembled WGS sequence"/>
</dbReference>
<dbReference type="eggNOG" id="KOG4262">
    <property type="taxonomic scope" value="Eukaryota"/>
</dbReference>
<dbReference type="OMA" id="FEQYCLW"/>
<comment type="function">
    <text evidence="7">Component of the integrator complex, a multiprotein complex that terminates RNA polymerase II (Pol II) transcription in the promoter-proximal region of genes. The integrator complex provides a quality checkpoint during transcription elongation by driving premature transcription termination of transcripts that are unfavorably configured for transcriptional elongation: the complex terminates transcription by (1) catalyzing dephosphorylation of the C-terminal domain (CTD) of Pol II subunit Polr2A/Rbp1 and Spt5, and (2) degrading the exiting nascent RNA transcript via endonuclease activity. The integrator complex is also involved in the 3'-end processing of the U7 snRNA, and also the spliceosomal snRNAs U1, U2, U4 and U5.</text>
</comment>
<dbReference type="AlphaFoldDB" id="T1L124"/>
<dbReference type="HOGENOM" id="CLU_007659_0_0_1"/>
<feature type="compositionally biased region" description="Basic residues" evidence="8">
    <location>
        <begin position="980"/>
        <end position="991"/>
    </location>
</feature>
<evidence type="ECO:0000256" key="6">
    <source>
        <dbReference type="ARBA" id="ARBA00032741"/>
    </source>
</evidence>
<comment type="subcellular location">
    <subcellularLocation>
        <location evidence="2">Cytoplasm</location>
    </subcellularLocation>
    <subcellularLocation>
        <location evidence="1">Nucleus</location>
    </subcellularLocation>
</comment>
<keyword evidence="5" id="KW-0539">Nucleus</keyword>
<dbReference type="Pfam" id="PF10189">
    <property type="entry name" value="Ints3_N"/>
    <property type="match status" value="1"/>
</dbReference>
<feature type="compositionally biased region" description="Acidic residues" evidence="8">
    <location>
        <begin position="997"/>
        <end position="1008"/>
    </location>
</feature>